<dbReference type="STRING" id="27349.A0A0L6URX5"/>
<protein>
    <submittedName>
        <fullName evidence="1">Uncharacterized protein</fullName>
    </submittedName>
</protein>
<accession>A0A0L6URX5</accession>
<dbReference type="OrthoDB" id="10539519at2759"/>
<dbReference type="Proteomes" id="UP000037035">
    <property type="component" value="Unassembled WGS sequence"/>
</dbReference>
<evidence type="ECO:0000313" key="1">
    <source>
        <dbReference type="EMBL" id="KNZ51298.1"/>
    </source>
</evidence>
<dbReference type="AlphaFoldDB" id="A0A0L6URX5"/>
<dbReference type="EMBL" id="LAVV01009065">
    <property type="protein sequence ID" value="KNZ51298.1"/>
    <property type="molecule type" value="Genomic_DNA"/>
</dbReference>
<proteinExistence type="predicted"/>
<organism evidence="1 2">
    <name type="scientific">Puccinia sorghi</name>
    <dbReference type="NCBI Taxonomy" id="27349"/>
    <lineage>
        <taxon>Eukaryota</taxon>
        <taxon>Fungi</taxon>
        <taxon>Dikarya</taxon>
        <taxon>Basidiomycota</taxon>
        <taxon>Pucciniomycotina</taxon>
        <taxon>Pucciniomycetes</taxon>
        <taxon>Pucciniales</taxon>
        <taxon>Pucciniaceae</taxon>
        <taxon>Puccinia</taxon>
    </lineage>
</organism>
<name>A0A0L6URX5_9BASI</name>
<keyword evidence="2" id="KW-1185">Reference proteome</keyword>
<gene>
    <name evidence="1" type="ORF">VP01_4006g3</name>
</gene>
<evidence type="ECO:0000313" key="2">
    <source>
        <dbReference type="Proteomes" id="UP000037035"/>
    </source>
</evidence>
<dbReference type="VEuPathDB" id="FungiDB:VP01_4006g3"/>
<sequence length="248" mass="28125">MRPGHLGSGDIGELVSRIILMRAMQETMKKNQPEKVEPPKPENSILPFGYSVRLSDFLQTLIGLNPKETILGSIDPANKTKLLDQGHLFWNHFIRSTVFNLPKTTRQTQLNKKHITFCGIQVKNQKQTESLEIDSHKWTPEFAKIDLQEENPYLVLYFSLRGSEKQIIPIPTNSKITAEKAKRRASLAFYSLGAFPFLSEDLKKALMGLIDAHPSILLLHDKSPAHTKDFVKKASPLVFSAPNKKRKK</sequence>
<dbReference type="PANTHER" id="PTHR33266">
    <property type="entry name" value="CHROMOSOME 15, WHOLE GENOME SHOTGUN SEQUENCE"/>
    <property type="match status" value="1"/>
</dbReference>
<comment type="caution">
    <text evidence="1">The sequence shown here is derived from an EMBL/GenBank/DDBJ whole genome shotgun (WGS) entry which is preliminary data.</text>
</comment>
<reference evidence="1 2" key="1">
    <citation type="submission" date="2015-08" db="EMBL/GenBank/DDBJ databases">
        <title>Next Generation Sequencing and Analysis of the Genome of Puccinia sorghi L Schw, the Causal Agent of Maize Common Rust.</title>
        <authorList>
            <person name="Rochi L."/>
            <person name="Burguener G."/>
            <person name="Darino M."/>
            <person name="Turjanski A."/>
            <person name="Kreff E."/>
            <person name="Dieguez M.J."/>
            <person name="Sacco F."/>
        </authorList>
    </citation>
    <scope>NUCLEOTIDE SEQUENCE [LARGE SCALE GENOMIC DNA]</scope>
    <source>
        <strain evidence="1 2">RO10H11247</strain>
    </source>
</reference>
<dbReference type="PANTHER" id="PTHR33266:SF1">
    <property type="entry name" value="F-BOX DOMAIN-CONTAINING PROTEIN"/>
    <property type="match status" value="1"/>
</dbReference>